<evidence type="ECO:0000256" key="9">
    <source>
        <dbReference type="ARBA" id="ARBA00023239"/>
    </source>
</evidence>
<dbReference type="PANTHER" id="PTHR31683">
    <property type="entry name" value="PECTATE LYASE 18-RELATED"/>
    <property type="match status" value="1"/>
</dbReference>
<dbReference type="STRING" id="13333.W1P880"/>
<evidence type="ECO:0000256" key="6">
    <source>
        <dbReference type="ARBA" id="ARBA00022729"/>
    </source>
</evidence>
<evidence type="ECO:0000313" key="13">
    <source>
        <dbReference type="Proteomes" id="UP000017836"/>
    </source>
</evidence>
<dbReference type="GO" id="GO:0030570">
    <property type="term" value="F:pectate lyase activity"/>
    <property type="evidence" value="ECO:0000318"/>
    <property type="project" value="GO_Central"/>
</dbReference>
<dbReference type="EC" id="4.2.2.2" evidence="4 10"/>
<keyword evidence="5 10" id="KW-0479">Metal-binding</keyword>
<evidence type="ECO:0000256" key="7">
    <source>
        <dbReference type="ARBA" id="ARBA00022837"/>
    </source>
</evidence>
<dbReference type="Gramene" id="ERN03796">
    <property type="protein sequence ID" value="ERN03796"/>
    <property type="gene ID" value="AMTR_s00078p00106380"/>
</dbReference>
<evidence type="ECO:0000313" key="12">
    <source>
        <dbReference type="EMBL" id="ERN03796.1"/>
    </source>
</evidence>
<evidence type="ECO:0000256" key="5">
    <source>
        <dbReference type="ARBA" id="ARBA00022723"/>
    </source>
</evidence>
<evidence type="ECO:0000256" key="8">
    <source>
        <dbReference type="ARBA" id="ARBA00023180"/>
    </source>
</evidence>
<keyword evidence="9 10" id="KW-0456">Lyase</keyword>
<feature type="signal peptide" evidence="10">
    <location>
        <begin position="1"/>
        <end position="16"/>
    </location>
</feature>
<gene>
    <name evidence="12" type="ORF">AMTR_s00078p00106380</name>
</gene>
<reference evidence="13" key="1">
    <citation type="journal article" date="2013" name="Science">
        <title>The Amborella genome and the evolution of flowering plants.</title>
        <authorList>
            <consortium name="Amborella Genome Project"/>
        </authorList>
    </citation>
    <scope>NUCLEOTIDE SEQUENCE [LARGE SCALE GENOMIC DNA]</scope>
</reference>
<dbReference type="HOGENOM" id="CLU_026608_0_1_1"/>
<feature type="domain" description="Pectate lyase" evidence="11">
    <location>
        <begin position="164"/>
        <end position="361"/>
    </location>
</feature>
<dbReference type="Gene3D" id="2.160.20.10">
    <property type="entry name" value="Single-stranded right-handed beta-helix, Pectin lyase-like"/>
    <property type="match status" value="1"/>
</dbReference>
<evidence type="ECO:0000256" key="3">
    <source>
        <dbReference type="ARBA" id="ARBA00010980"/>
    </source>
</evidence>
<sequence>MGLMGLFGLFVVLVLASSSFTVPKAEAHIADFDETWQNRSAIARQVALEAYVHEPHNVTDHVNHMVHKALEGNSTRRHLGKYTGACMATNPIDRCWRCQRNWARDRKRLAKCALGFGRKTTGGLKGRFYVVTDASDESLTDPKPGTLRHAVIQDRPLWITFKHDMIIRLTEELLVNSHKTIDGRGTNVHIAYGAGITIQYQKNVIIHGLHIHDIKAGNGGMIRDSPEHYGLRTKSDGDAISIFASSFVWIDHNSMSNCMDGLIDAIMGSTAITISNNHFTNHNEVSLMGASDSFSDDKIMQVTFAFNHFGRGLIQRMPRCRWGFFHVVNNDYTHWGMYAVGGSQHPTIISQGNRYIAPTANYAKEVTKRDYASEDVWKQWTWRSEGDVMKNGAFFRESGPPSTDKYTRQDKITAKPGTFVGRLTRFAGALVCKRKSPC</sequence>
<keyword evidence="6 10" id="KW-0732">Signal</keyword>
<evidence type="ECO:0000259" key="11">
    <source>
        <dbReference type="SMART" id="SM00656"/>
    </source>
</evidence>
<evidence type="ECO:0000256" key="1">
    <source>
        <dbReference type="ARBA" id="ARBA00000695"/>
    </source>
</evidence>
<comment type="similarity">
    <text evidence="3 10">Belongs to the polysaccharide lyase 1 family.</text>
</comment>
<dbReference type="EMBL" id="KI394330">
    <property type="protein sequence ID" value="ERN03796.1"/>
    <property type="molecule type" value="Genomic_DNA"/>
</dbReference>
<keyword evidence="13" id="KW-1185">Reference proteome</keyword>
<dbReference type="OMA" id="DCAMGFA"/>
<comment type="pathway">
    <text evidence="2 10">Glycan metabolism; pectin degradation; 2-dehydro-3-deoxy-D-gluconate from pectin: step 2/5.</text>
</comment>
<dbReference type="GO" id="GO:0046872">
    <property type="term" value="F:metal ion binding"/>
    <property type="evidence" value="ECO:0007669"/>
    <property type="project" value="UniProtKB-KW"/>
</dbReference>
<dbReference type="UniPathway" id="UPA00545">
    <property type="reaction ID" value="UER00824"/>
</dbReference>
<comment type="cofactor">
    <cofactor evidence="10">
        <name>Ca(2+)</name>
        <dbReference type="ChEBI" id="CHEBI:29108"/>
    </cofactor>
    <text evidence="10">Binds 1 Ca(2+) ion. Required for its activity.</text>
</comment>
<organism evidence="12 13">
    <name type="scientific">Amborella trichopoda</name>
    <dbReference type="NCBI Taxonomy" id="13333"/>
    <lineage>
        <taxon>Eukaryota</taxon>
        <taxon>Viridiplantae</taxon>
        <taxon>Streptophyta</taxon>
        <taxon>Embryophyta</taxon>
        <taxon>Tracheophyta</taxon>
        <taxon>Spermatophyta</taxon>
        <taxon>Magnoliopsida</taxon>
        <taxon>Amborellales</taxon>
        <taxon>Amborellaceae</taxon>
        <taxon>Amborella</taxon>
    </lineage>
</organism>
<dbReference type="InterPro" id="IPR018082">
    <property type="entry name" value="AmbAllergen"/>
</dbReference>
<accession>W1P880</accession>
<dbReference type="AlphaFoldDB" id="W1P880"/>
<dbReference type="InterPro" id="IPR002022">
    <property type="entry name" value="Pec_lyase"/>
</dbReference>
<comment type="catalytic activity">
    <reaction evidence="1 10">
        <text>Eliminative cleavage of (1-&gt;4)-alpha-D-galacturonan to give oligosaccharides with 4-deoxy-alpha-D-galact-4-enuronosyl groups at their non-reducing ends.</text>
        <dbReference type="EC" id="4.2.2.2"/>
    </reaction>
</comment>
<evidence type="ECO:0000256" key="4">
    <source>
        <dbReference type="ARBA" id="ARBA00012272"/>
    </source>
</evidence>
<dbReference type="InterPro" id="IPR012334">
    <property type="entry name" value="Pectin_lyas_fold"/>
</dbReference>
<evidence type="ECO:0000256" key="2">
    <source>
        <dbReference type="ARBA" id="ARBA00005220"/>
    </source>
</evidence>
<dbReference type="InterPro" id="IPR011050">
    <property type="entry name" value="Pectin_lyase_fold/virulence"/>
</dbReference>
<dbReference type="SUPFAM" id="SSF51126">
    <property type="entry name" value="Pectin lyase-like"/>
    <property type="match status" value="1"/>
</dbReference>
<keyword evidence="7 10" id="KW-0106">Calcium</keyword>
<evidence type="ECO:0000256" key="10">
    <source>
        <dbReference type="RuleBase" id="RU361123"/>
    </source>
</evidence>
<dbReference type="GO" id="GO:0045490">
    <property type="term" value="P:pectin catabolic process"/>
    <property type="evidence" value="ECO:0007669"/>
    <property type="project" value="UniProtKB-UniPathway"/>
</dbReference>
<dbReference type="InterPro" id="IPR045032">
    <property type="entry name" value="PEL"/>
</dbReference>
<dbReference type="Proteomes" id="UP000017836">
    <property type="component" value="Unassembled WGS sequence"/>
</dbReference>
<dbReference type="OrthoDB" id="1637350at2759"/>
<dbReference type="SMART" id="SM00656">
    <property type="entry name" value="Amb_all"/>
    <property type="match status" value="1"/>
</dbReference>
<dbReference type="eggNOG" id="ENOG502QQE2">
    <property type="taxonomic scope" value="Eukaryota"/>
</dbReference>
<dbReference type="InterPro" id="IPR007524">
    <property type="entry name" value="Pec_lyase_N"/>
</dbReference>
<name>W1P880_AMBTC</name>
<dbReference type="Pfam" id="PF00544">
    <property type="entry name" value="Pectate_lyase_4"/>
    <property type="match status" value="1"/>
</dbReference>
<dbReference type="Pfam" id="PF04431">
    <property type="entry name" value="Pec_lyase_N"/>
    <property type="match status" value="1"/>
</dbReference>
<protein>
    <recommendedName>
        <fullName evidence="4 10">Pectate lyase</fullName>
        <ecNumber evidence="4 10">4.2.2.2</ecNumber>
    </recommendedName>
</protein>
<proteinExistence type="inferred from homology"/>
<feature type="chain" id="PRO_5005149647" description="Pectate lyase" evidence="10">
    <location>
        <begin position="17"/>
        <end position="438"/>
    </location>
</feature>
<dbReference type="KEGG" id="atr:18431947"/>
<dbReference type="PRINTS" id="PR00807">
    <property type="entry name" value="AMBALLERGEN"/>
</dbReference>
<keyword evidence="8" id="KW-0325">Glycoprotein</keyword>
<dbReference type="PANTHER" id="PTHR31683:SF208">
    <property type="entry name" value="PECTATE LYASE"/>
    <property type="match status" value="1"/>
</dbReference>